<dbReference type="GO" id="GO:0008270">
    <property type="term" value="F:zinc ion binding"/>
    <property type="evidence" value="ECO:0007669"/>
    <property type="project" value="UniProtKB-KW"/>
</dbReference>
<keyword evidence="2" id="KW-0863">Zinc-finger</keyword>
<dbReference type="GO" id="GO:0003677">
    <property type="term" value="F:DNA binding"/>
    <property type="evidence" value="ECO:0007669"/>
    <property type="project" value="InterPro"/>
</dbReference>
<dbReference type="PANTHER" id="PTHR31251:SF169">
    <property type="entry name" value="SQUAMOSA PROMOTER-BINDING-LIKE PROTEIN 8"/>
    <property type="match status" value="1"/>
</dbReference>
<dbReference type="Gene3D" id="4.10.1100.10">
    <property type="entry name" value="Transcription factor, SBP-box domain"/>
    <property type="match status" value="1"/>
</dbReference>
<accession>A0A836BXI1</accession>
<dbReference type="OrthoDB" id="514967at2759"/>
<keyword evidence="1" id="KW-0479">Metal-binding</keyword>
<feature type="region of interest" description="Disordered" evidence="4">
    <location>
        <begin position="34"/>
        <end position="65"/>
    </location>
</feature>
<feature type="compositionally biased region" description="Low complexity" evidence="4">
    <location>
        <begin position="34"/>
        <end position="53"/>
    </location>
</feature>
<dbReference type="InterPro" id="IPR044817">
    <property type="entry name" value="SBP-like"/>
</dbReference>
<dbReference type="GO" id="GO:0005634">
    <property type="term" value="C:nucleus"/>
    <property type="evidence" value="ECO:0007669"/>
    <property type="project" value="InterPro"/>
</dbReference>
<evidence type="ECO:0000256" key="3">
    <source>
        <dbReference type="ARBA" id="ARBA00022833"/>
    </source>
</evidence>
<evidence type="ECO:0000256" key="2">
    <source>
        <dbReference type="ARBA" id="ARBA00022771"/>
    </source>
</evidence>
<dbReference type="InterPro" id="IPR004333">
    <property type="entry name" value="SBP_dom"/>
</dbReference>
<evidence type="ECO:0000259" key="5">
    <source>
        <dbReference type="PROSITE" id="PS51141"/>
    </source>
</evidence>
<feature type="region of interest" description="Disordered" evidence="4">
    <location>
        <begin position="137"/>
        <end position="184"/>
    </location>
</feature>
<dbReference type="Pfam" id="PF03110">
    <property type="entry name" value="SBP"/>
    <property type="match status" value="1"/>
</dbReference>
<organism evidence="6 7">
    <name type="scientific">Edaphochlamys debaryana</name>
    <dbReference type="NCBI Taxonomy" id="47281"/>
    <lineage>
        <taxon>Eukaryota</taxon>
        <taxon>Viridiplantae</taxon>
        <taxon>Chlorophyta</taxon>
        <taxon>core chlorophytes</taxon>
        <taxon>Chlorophyceae</taxon>
        <taxon>CS clade</taxon>
        <taxon>Chlamydomonadales</taxon>
        <taxon>Chlamydomonadales incertae sedis</taxon>
        <taxon>Edaphochlamys</taxon>
    </lineage>
</organism>
<gene>
    <name evidence="6" type="ORF">HYH03_009756</name>
</gene>
<dbReference type="PANTHER" id="PTHR31251">
    <property type="entry name" value="SQUAMOSA PROMOTER-BINDING-LIKE PROTEIN 4"/>
    <property type="match status" value="1"/>
</dbReference>
<proteinExistence type="predicted"/>
<dbReference type="SUPFAM" id="SSF103612">
    <property type="entry name" value="SBT domain"/>
    <property type="match status" value="1"/>
</dbReference>
<evidence type="ECO:0000313" key="6">
    <source>
        <dbReference type="EMBL" id="KAG2492027.1"/>
    </source>
</evidence>
<dbReference type="PROSITE" id="PS51141">
    <property type="entry name" value="ZF_SBP"/>
    <property type="match status" value="1"/>
</dbReference>
<evidence type="ECO:0000256" key="4">
    <source>
        <dbReference type="SAM" id="MobiDB-lite"/>
    </source>
</evidence>
<keyword evidence="7" id="KW-1185">Reference proteome</keyword>
<name>A0A836BXI1_9CHLO</name>
<sequence>MQAPDDANAPDAATQNLIASIAGILQGTSAAVPTGPLPLGAPDGAPGSPNRGMGSPGGTGAGGINPSLLLLPTGIPLPFPMNGDGLQNLAPYLQLLPGGLGGLGPGGNMPYGLPGIPGMENINLAALLAGGGIDLGEQVPDMGGDPGRKSSKRPNDGSGGGHYKRERSEEGRARESIPNHPHLKGKCHVDGCQVDLTGLSSYYQRYRTCEQHLKAPYILKDGVQQRFCQQCGRFHELHEFDGTKRSCRARLQSHNVRRRKRTEEAMANNPQDPQQQQMQGGGAGGANVMGQAAGMPPLGQMGLQQHGLLQGQLQDLLSQPDFAQLLGMPGLGEMLGAAGLDDANAIATLLSSLAPGLGLGGPVDPSLQLAIQAMTGAGGDQLAPPLLDSLLKSAAAGGMPNPADLGGADLQAHLAMALAQAPAAAASIVGDPTQGMAEAIAAAQAAADAAAAHHAATHGHQPDGHDGHM</sequence>
<dbReference type="EMBL" id="JAEHOE010000048">
    <property type="protein sequence ID" value="KAG2492027.1"/>
    <property type="molecule type" value="Genomic_DNA"/>
</dbReference>
<reference evidence="6" key="1">
    <citation type="journal article" date="2020" name="bioRxiv">
        <title>Comparative genomics of Chlamydomonas.</title>
        <authorList>
            <person name="Craig R.J."/>
            <person name="Hasan A.R."/>
            <person name="Ness R.W."/>
            <person name="Keightley P.D."/>
        </authorList>
    </citation>
    <scope>NUCLEOTIDE SEQUENCE</scope>
    <source>
        <strain evidence="6">CCAP 11/70</strain>
    </source>
</reference>
<dbReference type="Proteomes" id="UP000612055">
    <property type="component" value="Unassembled WGS sequence"/>
</dbReference>
<evidence type="ECO:0000256" key="1">
    <source>
        <dbReference type="ARBA" id="ARBA00022723"/>
    </source>
</evidence>
<comment type="caution">
    <text evidence="6">The sequence shown here is derived from an EMBL/GenBank/DDBJ whole genome shotgun (WGS) entry which is preliminary data.</text>
</comment>
<feature type="domain" description="SBP-type" evidence="5">
    <location>
        <begin position="184"/>
        <end position="261"/>
    </location>
</feature>
<feature type="compositionally biased region" description="Basic and acidic residues" evidence="4">
    <location>
        <begin position="166"/>
        <end position="177"/>
    </location>
</feature>
<feature type="compositionally biased region" description="Gly residues" evidence="4">
    <location>
        <begin position="54"/>
        <end position="63"/>
    </location>
</feature>
<feature type="compositionally biased region" description="Low complexity" evidence="4">
    <location>
        <begin position="265"/>
        <end position="278"/>
    </location>
</feature>
<dbReference type="AlphaFoldDB" id="A0A836BXI1"/>
<protein>
    <recommendedName>
        <fullName evidence="5">SBP-type domain-containing protein</fullName>
    </recommendedName>
</protein>
<evidence type="ECO:0000313" key="7">
    <source>
        <dbReference type="Proteomes" id="UP000612055"/>
    </source>
</evidence>
<dbReference type="InterPro" id="IPR036893">
    <property type="entry name" value="SBP_sf"/>
</dbReference>
<feature type="region of interest" description="Disordered" evidence="4">
    <location>
        <begin position="254"/>
        <end position="287"/>
    </location>
</feature>
<keyword evidence="3" id="KW-0862">Zinc</keyword>